<reference evidence="2" key="1">
    <citation type="submission" date="2016-09" db="EMBL/GenBank/DDBJ databases">
        <authorList>
            <person name="Hebert L."/>
            <person name="Moumen B."/>
        </authorList>
    </citation>
    <scope>NUCLEOTIDE SEQUENCE [LARGE SCALE GENOMIC DNA]</scope>
    <source>
        <strain evidence="2">OVI</strain>
    </source>
</reference>
<organism evidence="2 3">
    <name type="scientific">Trypanosoma equiperdum</name>
    <dbReference type="NCBI Taxonomy" id="5694"/>
    <lineage>
        <taxon>Eukaryota</taxon>
        <taxon>Discoba</taxon>
        <taxon>Euglenozoa</taxon>
        <taxon>Kinetoplastea</taxon>
        <taxon>Metakinetoplastina</taxon>
        <taxon>Trypanosomatida</taxon>
        <taxon>Trypanosomatidae</taxon>
        <taxon>Trypanosoma</taxon>
    </lineage>
</organism>
<dbReference type="GeneID" id="92378449"/>
<keyword evidence="3" id="KW-1185">Reference proteome</keyword>
<evidence type="ECO:0000313" key="2">
    <source>
        <dbReference type="EMBL" id="SCU72925.1"/>
    </source>
</evidence>
<dbReference type="EMBL" id="CZPT02001928">
    <property type="protein sequence ID" value="SCU72925.1"/>
    <property type="molecule type" value="Genomic_DNA"/>
</dbReference>
<sequence length="634" mass="69995">MFQIDVTDVYSAQTETEIARLFALAANSDFPSETPTIEVRLLLQTEKDGSQPTGDVWTRQERDTLLLCLDRSVSRVYPPLDPLQYTQPPPELEVRNGKRVARIYVTPTVRLFSFHSTPHCVEGRMGTANGTPPSLLTPFAEGEGVKASGEFEDFAVSRSRWRVAAWLTARLFNESSWVSTCPCGGLNNGDGTVAVPAERCSDVIDAAECDGQKRLLHVDVAGMEFVGLITAVTSRYAYVAVPHEEEGQLATKWVLVSRVSVPPALERIVGRETVKRPREDSERSRREEFVYEREVISHDNTPFRVLRVEERLLVTLRAHKVYCTKQRPVLGLPRAVSVLFEDVAVVKKVADSLTDGGDSTKVIHKSCCNSFADVLEIVRGSCKRFLRGYTKYKLNTNGPAVERLFSALTDTVSVQSVCHGAGTRRRRQRPPVTVSSPRDISSLYEGTCVEFKAKANKWEANSIEDFVETDVFGDASASAGGNYRSTSRKTGCMNMERIRHTIAAMASTLGGVLLVGVSDDGKVLGHSPDALKELRLTGFCPAMPKGTVQCTTMRAVSEDAPVTLPKEWWKNKTQNIGQRVNQQTNLVVTVITVSRGPAPVYTVARHSVPYIRGFASTLPLHVISVTRRITPLLP</sequence>
<dbReference type="Pfam" id="PF04326">
    <property type="entry name" value="SLFN_AlbA_2"/>
    <property type="match status" value="1"/>
</dbReference>
<proteinExistence type="predicted"/>
<evidence type="ECO:0000259" key="1">
    <source>
        <dbReference type="Pfam" id="PF04326"/>
    </source>
</evidence>
<evidence type="ECO:0000313" key="3">
    <source>
        <dbReference type="Proteomes" id="UP000195570"/>
    </source>
</evidence>
<dbReference type="InterPro" id="IPR007421">
    <property type="entry name" value="Schlafen_AlbA_2_dom"/>
</dbReference>
<dbReference type="RefSeq" id="XP_067083375.1">
    <property type="nucleotide sequence ID" value="XM_067227274.1"/>
</dbReference>
<dbReference type="Proteomes" id="UP000195570">
    <property type="component" value="Unassembled WGS sequence"/>
</dbReference>
<comment type="caution">
    <text evidence="2">The sequence shown here is derived from an EMBL/GenBank/DDBJ whole genome shotgun (WGS) entry which is preliminary data.</text>
</comment>
<dbReference type="Gene3D" id="3.30.950.30">
    <property type="entry name" value="Schlafen, AAA domain"/>
    <property type="match status" value="1"/>
</dbReference>
<feature type="domain" description="Schlafen AlbA-2" evidence="1">
    <location>
        <begin position="490"/>
        <end position="612"/>
    </location>
</feature>
<dbReference type="AlphaFoldDB" id="A0A1G4IK41"/>
<gene>
    <name evidence="2" type="ORF">TEOVI_000450900</name>
</gene>
<dbReference type="VEuPathDB" id="TriTrypDB:TEOVI_000450900"/>
<protein>
    <submittedName>
        <fullName evidence="2">Divergent AAA domain containing protein, putative</fullName>
    </submittedName>
</protein>
<accession>A0A1G4IK41</accession>
<name>A0A1G4IK41_TRYEQ</name>
<dbReference type="InterPro" id="IPR038461">
    <property type="entry name" value="Schlafen_AlbA_2_dom_sf"/>
</dbReference>